<proteinExistence type="predicted"/>
<evidence type="ECO:0000313" key="2">
    <source>
        <dbReference type="EMBL" id="KAA0596156.1"/>
    </source>
</evidence>
<dbReference type="InterPro" id="IPR016163">
    <property type="entry name" value="Ald_DH_C"/>
</dbReference>
<name>A0A5A9GNY9_AZOLI</name>
<dbReference type="EMBL" id="VTTN01000004">
    <property type="protein sequence ID" value="KAA0596156.1"/>
    <property type="molecule type" value="Genomic_DNA"/>
</dbReference>
<dbReference type="SUPFAM" id="SSF53720">
    <property type="entry name" value="ALDH-like"/>
    <property type="match status" value="1"/>
</dbReference>
<comment type="caution">
    <text evidence="2">The sequence shown here is derived from an EMBL/GenBank/DDBJ whole genome shotgun (WGS) entry which is preliminary data.</text>
</comment>
<dbReference type="Pfam" id="PF00171">
    <property type="entry name" value="Aldedh"/>
    <property type="match status" value="1"/>
</dbReference>
<gene>
    <name evidence="2" type="ORF">FZ942_13375</name>
</gene>
<keyword evidence="3" id="KW-1185">Reference proteome</keyword>
<dbReference type="Proteomes" id="UP000324927">
    <property type="component" value="Unassembled WGS sequence"/>
</dbReference>
<dbReference type="Gene3D" id="3.40.309.10">
    <property type="entry name" value="Aldehyde Dehydrogenase, Chain A, domain 2"/>
    <property type="match status" value="1"/>
</dbReference>
<evidence type="ECO:0000313" key="3">
    <source>
        <dbReference type="Proteomes" id="UP000324927"/>
    </source>
</evidence>
<feature type="domain" description="Aldehyde dehydrogenase" evidence="1">
    <location>
        <begin position="1"/>
        <end position="37"/>
    </location>
</feature>
<dbReference type="InterPro" id="IPR016161">
    <property type="entry name" value="Ald_DH/histidinol_DH"/>
</dbReference>
<dbReference type="InterPro" id="IPR015590">
    <property type="entry name" value="Aldehyde_DH_dom"/>
</dbReference>
<accession>A0A5A9GNY9</accession>
<sequence length="37" mass="4057">MANGVVYGLTGHVWTRDIGRVNRVALKLEAGMAWINS</sequence>
<dbReference type="AlphaFoldDB" id="A0A5A9GNY9"/>
<dbReference type="OrthoDB" id="9812625at2"/>
<evidence type="ECO:0000259" key="1">
    <source>
        <dbReference type="Pfam" id="PF00171"/>
    </source>
</evidence>
<organism evidence="2 3">
    <name type="scientific">Azospirillum lipoferum</name>
    <dbReference type="NCBI Taxonomy" id="193"/>
    <lineage>
        <taxon>Bacteria</taxon>
        <taxon>Pseudomonadati</taxon>
        <taxon>Pseudomonadota</taxon>
        <taxon>Alphaproteobacteria</taxon>
        <taxon>Rhodospirillales</taxon>
        <taxon>Azospirillaceae</taxon>
        <taxon>Azospirillum</taxon>
    </lineage>
</organism>
<reference evidence="2 3" key="1">
    <citation type="submission" date="2019-08" db="EMBL/GenBank/DDBJ databases">
        <authorList>
            <person name="Grouzdev D."/>
            <person name="Tikhonova E."/>
            <person name="Kravchenko I."/>
        </authorList>
    </citation>
    <scope>NUCLEOTIDE SEQUENCE [LARGE SCALE GENOMIC DNA]</scope>
    <source>
        <strain evidence="2 3">59b</strain>
    </source>
</reference>
<protein>
    <submittedName>
        <fullName evidence="2">Aldehyde dehydrogenase family protein</fullName>
    </submittedName>
</protein>
<dbReference type="GO" id="GO:0016620">
    <property type="term" value="F:oxidoreductase activity, acting on the aldehyde or oxo group of donors, NAD or NADP as acceptor"/>
    <property type="evidence" value="ECO:0007669"/>
    <property type="project" value="InterPro"/>
</dbReference>